<dbReference type="PANTHER" id="PTHR22935">
    <property type="entry name" value="PENICILLIN-BINDING PROTEIN"/>
    <property type="match status" value="1"/>
</dbReference>
<dbReference type="STRING" id="1077348.A0A2G8SEM9"/>
<dbReference type="AlphaFoldDB" id="A0A2G8SEM9"/>
<dbReference type="Pfam" id="PF00144">
    <property type="entry name" value="Beta-lactamase"/>
    <property type="match status" value="1"/>
</dbReference>
<protein>
    <recommendedName>
        <fullName evidence="2">Beta-lactamase-related domain-containing protein</fullName>
    </recommendedName>
</protein>
<name>A0A2G8SEM9_9APHY</name>
<evidence type="ECO:0000313" key="3">
    <source>
        <dbReference type="EMBL" id="PIL32219.1"/>
    </source>
</evidence>
<dbReference type="OrthoDB" id="428260at2759"/>
<dbReference type="EMBL" id="AYKW01000011">
    <property type="protein sequence ID" value="PIL32219.1"/>
    <property type="molecule type" value="Genomic_DNA"/>
</dbReference>
<dbReference type="InterPro" id="IPR051478">
    <property type="entry name" value="Beta-lactamase-like_AB/R"/>
</dbReference>
<reference evidence="3 4" key="1">
    <citation type="journal article" date="2015" name="Sci. Rep.">
        <title>Chromosome-level genome map provides insights into diverse defense mechanisms in the medicinal fungus Ganoderma sinense.</title>
        <authorList>
            <person name="Zhu Y."/>
            <person name="Xu J."/>
            <person name="Sun C."/>
            <person name="Zhou S."/>
            <person name="Xu H."/>
            <person name="Nelson D.R."/>
            <person name="Qian J."/>
            <person name="Song J."/>
            <person name="Luo H."/>
            <person name="Xiang L."/>
            <person name="Li Y."/>
            <person name="Xu Z."/>
            <person name="Ji A."/>
            <person name="Wang L."/>
            <person name="Lu S."/>
            <person name="Hayward A."/>
            <person name="Sun W."/>
            <person name="Li X."/>
            <person name="Schwartz D.C."/>
            <person name="Wang Y."/>
            <person name="Chen S."/>
        </authorList>
    </citation>
    <scope>NUCLEOTIDE SEQUENCE [LARGE SCALE GENOMIC DNA]</scope>
    <source>
        <strain evidence="3 4">ZZ0214-1</strain>
    </source>
</reference>
<dbReference type="Proteomes" id="UP000230002">
    <property type="component" value="Unassembled WGS sequence"/>
</dbReference>
<evidence type="ECO:0000313" key="4">
    <source>
        <dbReference type="Proteomes" id="UP000230002"/>
    </source>
</evidence>
<comment type="caution">
    <text evidence="3">The sequence shown here is derived from an EMBL/GenBank/DDBJ whole genome shotgun (WGS) entry which is preliminary data.</text>
</comment>
<accession>A0A2G8SEM9</accession>
<proteinExistence type="inferred from homology"/>
<organism evidence="3 4">
    <name type="scientific">Ganoderma sinense ZZ0214-1</name>
    <dbReference type="NCBI Taxonomy" id="1077348"/>
    <lineage>
        <taxon>Eukaryota</taxon>
        <taxon>Fungi</taxon>
        <taxon>Dikarya</taxon>
        <taxon>Basidiomycota</taxon>
        <taxon>Agaricomycotina</taxon>
        <taxon>Agaricomycetes</taxon>
        <taxon>Polyporales</taxon>
        <taxon>Polyporaceae</taxon>
        <taxon>Ganoderma</taxon>
    </lineage>
</organism>
<dbReference type="PANTHER" id="PTHR22935:SF95">
    <property type="entry name" value="BETA-LACTAMASE-LIKE 1-RELATED"/>
    <property type="match status" value="1"/>
</dbReference>
<dbReference type="Gene3D" id="3.40.710.10">
    <property type="entry name" value="DD-peptidase/beta-lactamase superfamily"/>
    <property type="match status" value="1"/>
</dbReference>
<dbReference type="SUPFAM" id="SSF56601">
    <property type="entry name" value="beta-lactamase/transpeptidase-like"/>
    <property type="match status" value="1"/>
</dbReference>
<sequence>MPPSSLSVAVAAASLALGAYYTGHLHVRFGVPIVEDESERFSCRPFLPSLFAETPPTTGHSALGAAAETADRFFTERFSKGDIDSLSIAVVTSGGVLFEKNWGVTRGNESATSPPTTSHSQYRIASVSKLFTALEGLILEERGVLSWADPVDKYFEDFQYRLDGLDPQHPVQPRETTPMTLRQLVTHTSGLGRDWPPGTVTEWPESLFGGGPPPTNGHPFPSHQALFDAIAKHHLTSPPGSYPAYSNTGTGLLGIVLAAADSKAKGVSPAITYAELLQRDVFGPMGLNGSHFLTTEQNKDLVVVPSLGPEVADQDFLDAMNPAGGQFSSLSDLIIVVQTLLNTNHLKSQISRYSRDKWLQTVHAFEEDDWTEIGFIWEIIKLKDSNGRARKIYWKLGAMAGYHSAVAIHPGTGYGVVVLLAGHYPDAAKLTYDAFEIFQPAIDRALADFSTELYAGTWTDAESGVEKKSSARIVIDKGTLYIEEFTLEGTNALAKFGAHGRLALRSSMRRDELRVDTGLPGYNGKKHMGCYPYWNGQDIWGVRNGAAINAIYFTGSGEERRLHVPALSLVLKRA</sequence>
<evidence type="ECO:0000256" key="1">
    <source>
        <dbReference type="ARBA" id="ARBA00038473"/>
    </source>
</evidence>
<dbReference type="InterPro" id="IPR001466">
    <property type="entry name" value="Beta-lactam-related"/>
</dbReference>
<comment type="similarity">
    <text evidence="1">Belongs to the beta-lactamase family.</text>
</comment>
<evidence type="ECO:0000259" key="2">
    <source>
        <dbReference type="Pfam" id="PF00144"/>
    </source>
</evidence>
<gene>
    <name evidence="3" type="ORF">GSI_05464</name>
</gene>
<feature type="domain" description="Beta-lactamase-related" evidence="2">
    <location>
        <begin position="71"/>
        <end position="431"/>
    </location>
</feature>
<dbReference type="InterPro" id="IPR012338">
    <property type="entry name" value="Beta-lactam/transpept-like"/>
</dbReference>
<keyword evidence="4" id="KW-1185">Reference proteome</keyword>